<dbReference type="EC" id="2.7.7.65" evidence="1"/>
<name>A0A7W6GLB6_9HYPH</name>
<evidence type="ECO:0000256" key="1">
    <source>
        <dbReference type="ARBA" id="ARBA00012528"/>
    </source>
</evidence>
<proteinExistence type="predicted"/>
<comment type="catalytic activity">
    <reaction evidence="2">
        <text>2 GTP = 3',3'-c-di-GMP + 2 diphosphate</text>
        <dbReference type="Rhea" id="RHEA:24898"/>
        <dbReference type="ChEBI" id="CHEBI:33019"/>
        <dbReference type="ChEBI" id="CHEBI:37565"/>
        <dbReference type="ChEBI" id="CHEBI:58805"/>
        <dbReference type="EC" id="2.7.7.65"/>
    </reaction>
</comment>
<evidence type="ECO:0000313" key="4">
    <source>
        <dbReference type="EMBL" id="MBB3977749.1"/>
    </source>
</evidence>
<dbReference type="NCBIfam" id="TIGR00254">
    <property type="entry name" value="GGDEF"/>
    <property type="match status" value="1"/>
</dbReference>
<dbReference type="FunFam" id="3.30.70.270:FF:000001">
    <property type="entry name" value="Diguanylate cyclase domain protein"/>
    <property type="match status" value="1"/>
</dbReference>
<dbReference type="AlphaFoldDB" id="A0A7W6GLB6"/>
<dbReference type="InterPro" id="IPR050469">
    <property type="entry name" value="Diguanylate_Cyclase"/>
</dbReference>
<dbReference type="InterPro" id="IPR029787">
    <property type="entry name" value="Nucleotide_cyclase"/>
</dbReference>
<reference evidence="4 5" key="1">
    <citation type="submission" date="2020-08" db="EMBL/GenBank/DDBJ databases">
        <title>Genomic Encyclopedia of Type Strains, Phase IV (KMG-IV): sequencing the most valuable type-strain genomes for metagenomic binning, comparative biology and taxonomic classification.</title>
        <authorList>
            <person name="Goeker M."/>
        </authorList>
    </citation>
    <scope>NUCLEOTIDE SEQUENCE [LARGE SCALE GENOMIC DNA]</scope>
    <source>
        <strain evidence="4 5">DSM 100211</strain>
    </source>
</reference>
<dbReference type="EMBL" id="JACIEE010000006">
    <property type="protein sequence ID" value="MBB3977749.1"/>
    <property type="molecule type" value="Genomic_DNA"/>
</dbReference>
<keyword evidence="5" id="KW-1185">Reference proteome</keyword>
<evidence type="ECO:0000313" key="5">
    <source>
        <dbReference type="Proteomes" id="UP000574761"/>
    </source>
</evidence>
<protein>
    <recommendedName>
        <fullName evidence="1">diguanylate cyclase</fullName>
        <ecNumber evidence="1">2.7.7.65</ecNumber>
    </recommendedName>
</protein>
<dbReference type="InterPro" id="IPR000160">
    <property type="entry name" value="GGDEF_dom"/>
</dbReference>
<sequence length="356" mass="39683">MNTPIAQKVQAPDIAAQVAYAMRIMGVAPIPRNYELFYEAYIGSSPKLTREVAALGNRATQEELDQIGRQFFGHHHRAEAIDGAHSKLSSQLEGLLQLLRQEQTSLESYNQLLDETYSRIANKNNTSAEIIRGAINVLSTATGDTISQGKEMVETVTQRSREMDVVRRELDEYKRIANTDSLTQLSNRRAFDDRLAAIYDNAMLHNVTALVLADIDHFKKINDTYGHPVGDKILASVGSIIRASVRKDVFIARTGGEEFAMIVEGNNQEEVMTIAERIRTTLEHTPFKNSKTGVNYGPITISLGLCMASEADGPAELYSKADIALYCAKNGGRNRTMPFEDGMKKDFSKSWLIYRK</sequence>
<dbReference type="PROSITE" id="PS50887">
    <property type="entry name" value="GGDEF"/>
    <property type="match status" value="1"/>
</dbReference>
<dbReference type="RefSeq" id="WP_183805529.1">
    <property type="nucleotide sequence ID" value="NZ_JACIEE010000006.1"/>
</dbReference>
<evidence type="ECO:0000256" key="2">
    <source>
        <dbReference type="ARBA" id="ARBA00034247"/>
    </source>
</evidence>
<dbReference type="InterPro" id="IPR043128">
    <property type="entry name" value="Rev_trsase/Diguanyl_cyclase"/>
</dbReference>
<evidence type="ECO:0000259" key="3">
    <source>
        <dbReference type="PROSITE" id="PS50887"/>
    </source>
</evidence>
<dbReference type="Pfam" id="PF00990">
    <property type="entry name" value="GGDEF"/>
    <property type="match status" value="1"/>
</dbReference>
<feature type="domain" description="GGDEF" evidence="3">
    <location>
        <begin position="206"/>
        <end position="341"/>
    </location>
</feature>
<dbReference type="SMART" id="SM00267">
    <property type="entry name" value="GGDEF"/>
    <property type="match status" value="1"/>
</dbReference>
<dbReference type="SUPFAM" id="SSF55073">
    <property type="entry name" value="Nucleotide cyclase"/>
    <property type="match status" value="1"/>
</dbReference>
<dbReference type="Gene3D" id="3.30.70.270">
    <property type="match status" value="1"/>
</dbReference>
<dbReference type="Proteomes" id="UP000574761">
    <property type="component" value="Unassembled WGS sequence"/>
</dbReference>
<dbReference type="GO" id="GO:0052621">
    <property type="term" value="F:diguanylate cyclase activity"/>
    <property type="evidence" value="ECO:0007669"/>
    <property type="project" value="UniProtKB-EC"/>
</dbReference>
<dbReference type="PANTHER" id="PTHR45138">
    <property type="entry name" value="REGULATORY COMPONENTS OF SENSORY TRANSDUCTION SYSTEM"/>
    <property type="match status" value="1"/>
</dbReference>
<dbReference type="PANTHER" id="PTHR45138:SF9">
    <property type="entry name" value="DIGUANYLATE CYCLASE DGCM-RELATED"/>
    <property type="match status" value="1"/>
</dbReference>
<gene>
    <name evidence="4" type="ORF">GGQ64_002963</name>
</gene>
<organism evidence="4 5">
    <name type="scientific">Mycoplana azooxidifex</name>
    <dbReference type="NCBI Taxonomy" id="1636188"/>
    <lineage>
        <taxon>Bacteria</taxon>
        <taxon>Pseudomonadati</taxon>
        <taxon>Pseudomonadota</taxon>
        <taxon>Alphaproteobacteria</taxon>
        <taxon>Hyphomicrobiales</taxon>
        <taxon>Rhizobiaceae</taxon>
        <taxon>Mycoplana</taxon>
    </lineage>
</organism>
<comment type="caution">
    <text evidence="4">The sequence shown here is derived from an EMBL/GenBank/DDBJ whole genome shotgun (WGS) entry which is preliminary data.</text>
</comment>
<accession>A0A7W6GLB6</accession>
<dbReference type="CDD" id="cd01949">
    <property type="entry name" value="GGDEF"/>
    <property type="match status" value="1"/>
</dbReference>